<dbReference type="InterPro" id="IPR015947">
    <property type="entry name" value="PUA-like_sf"/>
</dbReference>
<dbReference type="RefSeq" id="WP_056991978.1">
    <property type="nucleotide sequence ID" value="NZ_JQCE01000005.1"/>
</dbReference>
<dbReference type="Pfam" id="PF04452">
    <property type="entry name" value="Methyltrans_RNA"/>
    <property type="match status" value="1"/>
</dbReference>
<proteinExistence type="inferred from homology"/>
<dbReference type="GO" id="GO:0070042">
    <property type="term" value="F:rRNA (uridine-N3-)-methyltransferase activity"/>
    <property type="evidence" value="ECO:0007669"/>
    <property type="project" value="TreeGrafter"/>
</dbReference>
<sequence length="246" mass="26817">MNRYFTTDAVTLGETLQLDKTIAHHAIKVLRQQAGDQFELVDANHRAFLVTITTTEPLTVAVDQDITKPVELPIDVHIICGVPKSDKAELIVQKATELGVAHISFFNSQWATAKWQQPRVAKKLARLQSIAQGAAEQSHRNRIPQVDLLSWQEVQQQSADLLTVAYEESAKQGEAKALIQGLQQHPKSLVTVFGPEGGLAPAEVTQLTAGGYITVGLGPRILRTETAPLYLLSAVSAFTELGGFYA</sequence>
<evidence type="ECO:0000259" key="13">
    <source>
        <dbReference type="Pfam" id="PF04452"/>
    </source>
</evidence>
<evidence type="ECO:0000256" key="11">
    <source>
        <dbReference type="ARBA" id="ARBA00047944"/>
    </source>
</evidence>
<comment type="catalytic activity">
    <reaction evidence="11 12">
        <text>uridine(1498) in 16S rRNA + S-adenosyl-L-methionine = N(3)-methyluridine(1498) in 16S rRNA + S-adenosyl-L-homocysteine + H(+)</text>
        <dbReference type="Rhea" id="RHEA:42920"/>
        <dbReference type="Rhea" id="RHEA-COMP:10283"/>
        <dbReference type="Rhea" id="RHEA-COMP:10284"/>
        <dbReference type="ChEBI" id="CHEBI:15378"/>
        <dbReference type="ChEBI" id="CHEBI:57856"/>
        <dbReference type="ChEBI" id="CHEBI:59789"/>
        <dbReference type="ChEBI" id="CHEBI:65315"/>
        <dbReference type="ChEBI" id="CHEBI:74502"/>
        <dbReference type="EC" id="2.1.1.193"/>
    </reaction>
</comment>
<dbReference type="InterPro" id="IPR029028">
    <property type="entry name" value="Alpha/beta_knot_MTases"/>
</dbReference>
<evidence type="ECO:0000256" key="12">
    <source>
        <dbReference type="PIRNR" id="PIRNR015601"/>
    </source>
</evidence>
<dbReference type="SUPFAM" id="SSF75217">
    <property type="entry name" value="alpha/beta knot"/>
    <property type="match status" value="1"/>
</dbReference>
<evidence type="ECO:0000256" key="4">
    <source>
        <dbReference type="ARBA" id="ARBA00013673"/>
    </source>
</evidence>
<dbReference type="EMBL" id="JQCE01000005">
    <property type="protein sequence ID" value="KRO18164.1"/>
    <property type="molecule type" value="Genomic_DNA"/>
</dbReference>
<dbReference type="GO" id="GO:0005737">
    <property type="term" value="C:cytoplasm"/>
    <property type="evidence" value="ECO:0007669"/>
    <property type="project" value="UniProtKB-SubCell"/>
</dbReference>
<dbReference type="InterPro" id="IPR006700">
    <property type="entry name" value="RsmE"/>
</dbReference>
<keyword evidence="9 12" id="KW-0949">S-adenosyl-L-methionine</keyword>
<feature type="domain" description="Ribosomal RNA small subunit methyltransferase E methyltransferase" evidence="13">
    <location>
        <begin position="71"/>
        <end position="235"/>
    </location>
</feature>
<organism evidence="15 16">
    <name type="scientific">Lacticaseibacillus saniviri JCM 17471 = DSM 24301</name>
    <dbReference type="NCBI Taxonomy" id="1293598"/>
    <lineage>
        <taxon>Bacteria</taxon>
        <taxon>Bacillati</taxon>
        <taxon>Bacillota</taxon>
        <taxon>Bacilli</taxon>
        <taxon>Lactobacillales</taxon>
        <taxon>Lactobacillaceae</taxon>
        <taxon>Lacticaseibacillus</taxon>
    </lineage>
</organism>
<dbReference type="NCBIfam" id="TIGR00046">
    <property type="entry name" value="RsmE family RNA methyltransferase"/>
    <property type="match status" value="1"/>
</dbReference>
<comment type="similarity">
    <text evidence="2 12">Belongs to the RNA methyltransferase RsmE family.</text>
</comment>
<gene>
    <name evidence="15" type="ORF">IV56_GL001292</name>
</gene>
<dbReference type="PATRIC" id="fig|1293598.4.peg.1356"/>
<evidence type="ECO:0000256" key="8">
    <source>
        <dbReference type="ARBA" id="ARBA00022679"/>
    </source>
</evidence>
<dbReference type="InterPro" id="IPR046887">
    <property type="entry name" value="RsmE_PUA-like"/>
</dbReference>
<evidence type="ECO:0000256" key="6">
    <source>
        <dbReference type="ARBA" id="ARBA00022552"/>
    </source>
</evidence>
<keyword evidence="8 12" id="KW-0808">Transferase</keyword>
<comment type="subcellular location">
    <subcellularLocation>
        <location evidence="1 12">Cytoplasm</location>
    </subcellularLocation>
</comment>
<evidence type="ECO:0000256" key="9">
    <source>
        <dbReference type="ARBA" id="ARBA00022691"/>
    </source>
</evidence>
<feature type="domain" description="Ribosomal RNA small subunit methyltransferase E PUA-like" evidence="14">
    <location>
        <begin position="18"/>
        <end position="54"/>
    </location>
</feature>
<dbReference type="STRING" id="1293598.IV56_GL001292"/>
<keyword evidence="5 12" id="KW-0963">Cytoplasm</keyword>
<keyword evidence="7 12" id="KW-0489">Methyltransferase</keyword>
<keyword evidence="6 12" id="KW-0698">rRNA processing</keyword>
<dbReference type="PANTHER" id="PTHR30027:SF3">
    <property type="entry name" value="16S RRNA (URACIL(1498)-N(3))-METHYLTRANSFERASE"/>
    <property type="match status" value="1"/>
</dbReference>
<evidence type="ECO:0000256" key="2">
    <source>
        <dbReference type="ARBA" id="ARBA00005528"/>
    </source>
</evidence>
<dbReference type="PIRSF" id="PIRSF015601">
    <property type="entry name" value="MTase_slr0722"/>
    <property type="match status" value="1"/>
</dbReference>
<evidence type="ECO:0000313" key="15">
    <source>
        <dbReference type="EMBL" id="KRO18164.1"/>
    </source>
</evidence>
<comment type="caution">
    <text evidence="15">The sequence shown here is derived from an EMBL/GenBank/DDBJ whole genome shotgun (WGS) entry which is preliminary data.</text>
</comment>
<comment type="function">
    <text evidence="10 12">Specifically methylates the N3 position of the uracil ring of uridine 1498 (m3U1498) in 16S rRNA. Acts on the fully assembled 30S ribosomal subunit.</text>
</comment>
<dbReference type="AlphaFoldDB" id="A0A0R2MXL5"/>
<dbReference type="GO" id="GO:0070475">
    <property type="term" value="P:rRNA base methylation"/>
    <property type="evidence" value="ECO:0007669"/>
    <property type="project" value="TreeGrafter"/>
</dbReference>
<dbReference type="Proteomes" id="UP000050969">
    <property type="component" value="Unassembled WGS sequence"/>
</dbReference>
<dbReference type="Pfam" id="PF20260">
    <property type="entry name" value="PUA_4"/>
    <property type="match status" value="1"/>
</dbReference>
<dbReference type="Gene3D" id="3.40.1280.10">
    <property type="match status" value="1"/>
</dbReference>
<evidence type="ECO:0000256" key="7">
    <source>
        <dbReference type="ARBA" id="ARBA00022603"/>
    </source>
</evidence>
<name>A0A0R2MXL5_9LACO</name>
<evidence type="ECO:0000256" key="10">
    <source>
        <dbReference type="ARBA" id="ARBA00025699"/>
    </source>
</evidence>
<evidence type="ECO:0000256" key="3">
    <source>
        <dbReference type="ARBA" id="ARBA00012328"/>
    </source>
</evidence>
<evidence type="ECO:0000256" key="5">
    <source>
        <dbReference type="ARBA" id="ARBA00022490"/>
    </source>
</evidence>
<reference evidence="15 16" key="1">
    <citation type="journal article" date="2015" name="Genome Announc.">
        <title>Expanding the biotechnology potential of lactobacilli through comparative genomics of 213 strains and associated genera.</title>
        <authorList>
            <person name="Sun Z."/>
            <person name="Harris H.M."/>
            <person name="McCann A."/>
            <person name="Guo C."/>
            <person name="Argimon S."/>
            <person name="Zhang W."/>
            <person name="Yang X."/>
            <person name="Jeffery I.B."/>
            <person name="Cooney J.C."/>
            <person name="Kagawa T.F."/>
            <person name="Liu W."/>
            <person name="Song Y."/>
            <person name="Salvetti E."/>
            <person name="Wrobel A."/>
            <person name="Rasinkangas P."/>
            <person name="Parkhill J."/>
            <person name="Rea M.C."/>
            <person name="O'Sullivan O."/>
            <person name="Ritari J."/>
            <person name="Douillard F.P."/>
            <person name="Paul Ross R."/>
            <person name="Yang R."/>
            <person name="Briner A.E."/>
            <person name="Felis G.E."/>
            <person name="de Vos W.M."/>
            <person name="Barrangou R."/>
            <person name="Klaenhammer T.R."/>
            <person name="Caufield P.W."/>
            <person name="Cui Y."/>
            <person name="Zhang H."/>
            <person name="O'Toole P.W."/>
        </authorList>
    </citation>
    <scope>NUCLEOTIDE SEQUENCE [LARGE SCALE GENOMIC DNA]</scope>
    <source>
        <strain evidence="15 16">DSM 24301</strain>
    </source>
</reference>
<dbReference type="InterPro" id="IPR046886">
    <property type="entry name" value="RsmE_MTase_dom"/>
</dbReference>
<evidence type="ECO:0000256" key="1">
    <source>
        <dbReference type="ARBA" id="ARBA00004496"/>
    </source>
</evidence>
<dbReference type="EC" id="2.1.1.193" evidence="3 12"/>
<accession>A0A0R2MXL5</accession>
<dbReference type="InterPro" id="IPR029026">
    <property type="entry name" value="tRNA_m1G_MTases_N"/>
</dbReference>
<protein>
    <recommendedName>
        <fullName evidence="4 12">Ribosomal RNA small subunit methyltransferase E</fullName>
        <ecNumber evidence="3 12">2.1.1.193</ecNumber>
    </recommendedName>
</protein>
<dbReference type="SUPFAM" id="SSF88697">
    <property type="entry name" value="PUA domain-like"/>
    <property type="match status" value="1"/>
</dbReference>
<evidence type="ECO:0000259" key="14">
    <source>
        <dbReference type="Pfam" id="PF20260"/>
    </source>
</evidence>
<evidence type="ECO:0000313" key="16">
    <source>
        <dbReference type="Proteomes" id="UP000050969"/>
    </source>
</evidence>
<dbReference type="PANTHER" id="PTHR30027">
    <property type="entry name" value="RIBOSOMAL RNA SMALL SUBUNIT METHYLTRANSFERASE E"/>
    <property type="match status" value="1"/>
</dbReference>
<dbReference type="CDD" id="cd18084">
    <property type="entry name" value="RsmE-like"/>
    <property type="match status" value="1"/>
</dbReference>
<keyword evidence="16" id="KW-1185">Reference proteome</keyword>